<evidence type="ECO:0000313" key="4">
    <source>
        <dbReference type="Proteomes" id="UP000536835"/>
    </source>
</evidence>
<dbReference type="InterPro" id="IPR006016">
    <property type="entry name" value="UspA"/>
</dbReference>
<dbReference type="Pfam" id="PF00582">
    <property type="entry name" value="Usp"/>
    <property type="match status" value="1"/>
</dbReference>
<sequence length="264" mass="28462">MTTADIKRVLAATDLLDASRHVVRRSAQLARSLNADLSVLHVLSGNGVKGERGAEEQRTCQALTRQADAIADVDLRPDVKTRHGVPGAIIEVEGERAEADLFVLGFHREVSSAPKRLGSTMSHLLLHTDADVLLVRSKESGPYRSIVIAWDGSKDLQSAIERTRVYAPAADIAVFLSVSLSRELAAGEDKLRRALTAAGLSPADFSVHVSADGLLTGLREALREENADLLVLPTRGSQGGDLGYVASEILSQRFCDTLCLHRRV</sequence>
<reference evidence="3 4" key="1">
    <citation type="submission" date="2020-05" db="EMBL/GenBank/DDBJ databases">
        <title>Parvularcula mediterraneae sp. nov., isolated from polypropylene straw from shallow seawater of the seashore of Laganas in Zakynthos island, Greece.</title>
        <authorList>
            <person name="Szabo I."/>
            <person name="Al-Omari J."/>
            <person name="Rado J."/>
            <person name="Szerdahelyi G.S."/>
        </authorList>
    </citation>
    <scope>NUCLEOTIDE SEQUENCE [LARGE SCALE GENOMIC DNA]</scope>
    <source>
        <strain evidence="3 4">ZS-1/3</strain>
    </source>
</reference>
<evidence type="ECO:0000259" key="2">
    <source>
        <dbReference type="Pfam" id="PF00582"/>
    </source>
</evidence>
<keyword evidence="4" id="KW-1185">Reference proteome</keyword>
<protein>
    <submittedName>
        <fullName evidence="3">Universal stress protein</fullName>
    </submittedName>
</protein>
<comment type="caution">
    <text evidence="3">The sequence shown here is derived from an EMBL/GenBank/DDBJ whole genome shotgun (WGS) entry which is preliminary data.</text>
</comment>
<gene>
    <name evidence="3" type="ORF">HK107_14535</name>
</gene>
<name>A0A7Y3RP27_9PROT</name>
<accession>A0A7Y3RP27</accession>
<organism evidence="3 4">
    <name type="scientific">Parvularcula mediterranea</name>
    <dbReference type="NCBI Taxonomy" id="2732508"/>
    <lineage>
        <taxon>Bacteria</taxon>
        <taxon>Pseudomonadati</taxon>
        <taxon>Pseudomonadota</taxon>
        <taxon>Alphaproteobacteria</taxon>
        <taxon>Parvularculales</taxon>
        <taxon>Parvularculaceae</taxon>
        <taxon>Parvularcula</taxon>
    </lineage>
</organism>
<dbReference type="PANTHER" id="PTHR46268:SF27">
    <property type="entry name" value="UNIVERSAL STRESS PROTEIN RV2623"/>
    <property type="match status" value="1"/>
</dbReference>
<evidence type="ECO:0000256" key="1">
    <source>
        <dbReference type="ARBA" id="ARBA00008791"/>
    </source>
</evidence>
<dbReference type="Proteomes" id="UP000536835">
    <property type="component" value="Unassembled WGS sequence"/>
</dbReference>
<dbReference type="AlphaFoldDB" id="A0A7Y3RP27"/>
<dbReference type="CDD" id="cd00293">
    <property type="entry name" value="USP-like"/>
    <property type="match status" value="1"/>
</dbReference>
<dbReference type="EMBL" id="JABFCX010000003">
    <property type="protein sequence ID" value="NNU17545.1"/>
    <property type="molecule type" value="Genomic_DNA"/>
</dbReference>
<dbReference type="SUPFAM" id="SSF52402">
    <property type="entry name" value="Adenine nucleotide alpha hydrolases-like"/>
    <property type="match status" value="2"/>
</dbReference>
<evidence type="ECO:0000313" key="3">
    <source>
        <dbReference type="EMBL" id="NNU17545.1"/>
    </source>
</evidence>
<comment type="similarity">
    <text evidence="1">Belongs to the universal stress protein A family.</text>
</comment>
<dbReference type="PANTHER" id="PTHR46268">
    <property type="entry name" value="STRESS RESPONSE PROTEIN NHAX"/>
    <property type="match status" value="1"/>
</dbReference>
<proteinExistence type="inferred from homology"/>
<dbReference type="Gene3D" id="3.40.50.12370">
    <property type="match status" value="1"/>
</dbReference>
<feature type="domain" description="UspA" evidence="2">
    <location>
        <begin position="6"/>
        <end position="136"/>
    </location>
</feature>